<dbReference type="InterPro" id="IPR001509">
    <property type="entry name" value="Epimerase_deHydtase"/>
</dbReference>
<dbReference type="SUPFAM" id="SSF51735">
    <property type="entry name" value="NAD(P)-binding Rossmann-fold domains"/>
    <property type="match status" value="1"/>
</dbReference>
<evidence type="ECO:0000256" key="2">
    <source>
        <dbReference type="ARBA" id="ARBA00023002"/>
    </source>
</evidence>
<gene>
    <name evidence="5" type="ORF">SAMN05216337_1009176</name>
</gene>
<evidence type="ECO:0000259" key="4">
    <source>
        <dbReference type="Pfam" id="PF01370"/>
    </source>
</evidence>
<name>A0A1G6TJV4_9BRAD</name>
<organism evidence="5 6">
    <name type="scientific">Bradyrhizobium brasilense</name>
    <dbReference type="NCBI Taxonomy" id="1419277"/>
    <lineage>
        <taxon>Bacteria</taxon>
        <taxon>Pseudomonadati</taxon>
        <taxon>Pseudomonadota</taxon>
        <taxon>Alphaproteobacteria</taxon>
        <taxon>Hyphomicrobiales</taxon>
        <taxon>Nitrobacteraceae</taxon>
        <taxon>Bradyrhizobium</taxon>
    </lineage>
</organism>
<feature type="domain" description="NAD-dependent epimerase/dehydratase" evidence="4">
    <location>
        <begin position="4"/>
        <end position="164"/>
    </location>
</feature>
<dbReference type="PANTHER" id="PTHR43103">
    <property type="entry name" value="NUCLEOSIDE-DIPHOSPHATE-SUGAR EPIMERASE"/>
    <property type="match status" value="1"/>
</dbReference>
<keyword evidence="2" id="KW-0560">Oxidoreductase</keyword>
<protein>
    <submittedName>
        <fullName evidence="5">Uronate dehydrogenase</fullName>
    </submittedName>
</protein>
<evidence type="ECO:0000256" key="3">
    <source>
        <dbReference type="ARBA" id="ARBA00023027"/>
    </source>
</evidence>
<evidence type="ECO:0000313" key="5">
    <source>
        <dbReference type="EMBL" id="SDD29378.1"/>
    </source>
</evidence>
<keyword evidence="3" id="KW-0520">NAD</keyword>
<dbReference type="Proteomes" id="UP000199245">
    <property type="component" value="Unassembled WGS sequence"/>
</dbReference>
<dbReference type="InterPro" id="IPR036291">
    <property type="entry name" value="NAD(P)-bd_dom_sf"/>
</dbReference>
<proteinExistence type="inferred from homology"/>
<dbReference type="AlphaFoldDB" id="A0A1G6TJV4"/>
<accession>A0A1G6TJV4</accession>
<evidence type="ECO:0000256" key="1">
    <source>
        <dbReference type="ARBA" id="ARBA00007637"/>
    </source>
</evidence>
<dbReference type="PANTHER" id="PTHR43103:SF5">
    <property type="entry name" value="4-EPIMERASE, PUTATIVE (AFU_ORTHOLOGUE AFUA_7G00360)-RELATED"/>
    <property type="match status" value="1"/>
</dbReference>
<sequence length="273" mass="30476">MPRILMTGASGGIGTSLRKLLPPIYPDLLLSDIKQPSDLGNNEKFKAADLADLAQVEAICEGVDGILHFGGYSVEGPWDAILQSNIIGCYNLFEAARKKGVKRVIFASSNHAVGFYPRHHRIGTDVMARPDSRYGVSKVFGEGVGALYADKHGIKVTCLRIGNFGEAPLDHRRLSIWLKPEDLVQLCRIGLEHPDIHFEVLYGASYNERSWWDNHRAYDLGYRPTGRAEDFREHAMAEQAKLPPDPVGDYYQGGAFCSIEFDGDKERVIDWKK</sequence>
<dbReference type="RefSeq" id="WP_092082725.1">
    <property type="nucleotide sequence ID" value="NZ_FMZW01000009.1"/>
</dbReference>
<comment type="similarity">
    <text evidence="1">Belongs to the NAD(P)-dependent epimerase/dehydratase family.</text>
</comment>
<evidence type="ECO:0000313" key="6">
    <source>
        <dbReference type="Proteomes" id="UP000199245"/>
    </source>
</evidence>
<dbReference type="Pfam" id="PF01370">
    <property type="entry name" value="Epimerase"/>
    <property type="match status" value="1"/>
</dbReference>
<reference evidence="5 6" key="1">
    <citation type="submission" date="2016-10" db="EMBL/GenBank/DDBJ databases">
        <authorList>
            <person name="de Groot N.N."/>
        </authorList>
    </citation>
    <scope>NUCLEOTIDE SEQUENCE [LARGE SCALE GENOMIC DNA]</scope>
    <source>
        <strain evidence="5 6">R5</strain>
    </source>
</reference>
<dbReference type="Gene3D" id="3.40.50.720">
    <property type="entry name" value="NAD(P)-binding Rossmann-like Domain"/>
    <property type="match status" value="1"/>
</dbReference>
<dbReference type="GO" id="GO:0016491">
    <property type="term" value="F:oxidoreductase activity"/>
    <property type="evidence" value="ECO:0007669"/>
    <property type="project" value="UniProtKB-KW"/>
</dbReference>
<dbReference type="EMBL" id="FMZW01000009">
    <property type="protein sequence ID" value="SDD29378.1"/>
    <property type="molecule type" value="Genomic_DNA"/>
</dbReference>